<reference evidence="1" key="1">
    <citation type="journal article" date="2014" name="Nat. Commun.">
        <title>The tobacco genome sequence and its comparison with those of tomato and potato.</title>
        <authorList>
            <person name="Sierro N."/>
            <person name="Battey J.N."/>
            <person name="Ouadi S."/>
            <person name="Bakaher N."/>
            <person name="Bovet L."/>
            <person name="Willig A."/>
            <person name="Goepfert S."/>
            <person name="Peitsch M.C."/>
            <person name="Ivanov N.V."/>
        </authorList>
    </citation>
    <scope>NUCLEOTIDE SEQUENCE [LARGE SCALE GENOMIC DNA]</scope>
</reference>
<organism evidence="1 2">
    <name type="scientific">Nicotiana tabacum</name>
    <name type="common">Common tobacco</name>
    <dbReference type="NCBI Taxonomy" id="4097"/>
    <lineage>
        <taxon>Eukaryota</taxon>
        <taxon>Viridiplantae</taxon>
        <taxon>Streptophyta</taxon>
        <taxon>Embryophyta</taxon>
        <taxon>Tracheophyta</taxon>
        <taxon>Spermatophyta</taxon>
        <taxon>Magnoliopsida</taxon>
        <taxon>eudicotyledons</taxon>
        <taxon>Gunneridae</taxon>
        <taxon>Pentapetalae</taxon>
        <taxon>asterids</taxon>
        <taxon>lamiids</taxon>
        <taxon>Solanales</taxon>
        <taxon>Solanaceae</taxon>
        <taxon>Nicotianoideae</taxon>
        <taxon>Nicotianeae</taxon>
        <taxon>Nicotiana</taxon>
    </lineage>
</organism>
<protein>
    <submittedName>
        <fullName evidence="2">Uncharacterized protein LOC142165179</fullName>
    </submittedName>
</protein>
<dbReference type="RefSeq" id="XP_075079893.1">
    <property type="nucleotide sequence ID" value="XM_075223792.1"/>
</dbReference>
<keyword evidence="1" id="KW-1185">Reference proteome</keyword>
<sequence>MDPKQNRHKLETYRTELGIPQAFVNISNKVWTFVEKDYDVEVIIGIEQHLTLRLLNNQSHKEFIVTLVYAKYDAIERIELWYTMYSLASDMTLPWLVGGDFNVMVDNEEKFGGRPVSLNEIEDFRHCINTCNLFDLGFKSSIYTWWNERTDDDCIFKRLYRCLGNMEFQQMLPGLEITHLSKTGSDHCSMILSCDRNAPPIKKSFRFLKFWTEHKRFLNVVRENWLIDFSGNPFILFKIR</sequence>
<reference evidence="2" key="2">
    <citation type="submission" date="2025-08" db="UniProtKB">
        <authorList>
            <consortium name="RefSeq"/>
        </authorList>
    </citation>
    <scope>IDENTIFICATION</scope>
    <source>
        <tissue evidence="2">Leaf</tissue>
    </source>
</reference>
<evidence type="ECO:0000313" key="1">
    <source>
        <dbReference type="Proteomes" id="UP000790787"/>
    </source>
</evidence>
<dbReference type="Proteomes" id="UP000790787">
    <property type="component" value="Chromosome 10"/>
</dbReference>
<proteinExistence type="predicted"/>
<evidence type="ECO:0000313" key="2">
    <source>
        <dbReference type="RefSeq" id="XP_075079893.1"/>
    </source>
</evidence>
<name>A0AC58S4J7_TOBAC</name>
<accession>A0AC58S4J7</accession>
<gene>
    <name evidence="2" type="primary">LOC142165179</name>
</gene>